<dbReference type="EMBL" id="FOEF01000025">
    <property type="protein sequence ID" value="SEP53180.1"/>
    <property type="molecule type" value="Genomic_DNA"/>
</dbReference>
<dbReference type="SMART" id="SM00345">
    <property type="entry name" value="HTH_GNTR"/>
    <property type="match status" value="1"/>
</dbReference>
<evidence type="ECO:0000256" key="3">
    <source>
        <dbReference type="ARBA" id="ARBA00023163"/>
    </source>
</evidence>
<dbReference type="GO" id="GO:0003700">
    <property type="term" value="F:DNA-binding transcription factor activity"/>
    <property type="evidence" value="ECO:0007669"/>
    <property type="project" value="InterPro"/>
</dbReference>
<dbReference type="InterPro" id="IPR036388">
    <property type="entry name" value="WH-like_DNA-bd_sf"/>
</dbReference>
<keyword evidence="1" id="KW-0805">Transcription regulation</keyword>
<feature type="domain" description="HTH gntR-type" evidence="4">
    <location>
        <begin position="11"/>
        <end position="78"/>
    </location>
</feature>
<organism evidence="5 6">
    <name type="scientific">Amycolatopsis saalfeldensis</name>
    <dbReference type="NCBI Taxonomy" id="394193"/>
    <lineage>
        <taxon>Bacteria</taxon>
        <taxon>Bacillati</taxon>
        <taxon>Actinomycetota</taxon>
        <taxon>Actinomycetes</taxon>
        <taxon>Pseudonocardiales</taxon>
        <taxon>Pseudonocardiaceae</taxon>
        <taxon>Amycolatopsis</taxon>
    </lineage>
</organism>
<evidence type="ECO:0000313" key="5">
    <source>
        <dbReference type="EMBL" id="SEP53180.1"/>
    </source>
</evidence>
<dbReference type="Pfam" id="PF00392">
    <property type="entry name" value="GntR"/>
    <property type="match status" value="1"/>
</dbReference>
<dbReference type="CDD" id="cd07377">
    <property type="entry name" value="WHTH_GntR"/>
    <property type="match status" value="1"/>
</dbReference>
<keyword evidence="3" id="KW-0804">Transcription</keyword>
<dbReference type="InterPro" id="IPR011711">
    <property type="entry name" value="GntR_C"/>
</dbReference>
<dbReference type="InterPro" id="IPR000524">
    <property type="entry name" value="Tscrpt_reg_HTH_GntR"/>
</dbReference>
<dbReference type="Pfam" id="PF07729">
    <property type="entry name" value="FCD"/>
    <property type="match status" value="1"/>
</dbReference>
<dbReference type="Proteomes" id="UP000198582">
    <property type="component" value="Unassembled WGS sequence"/>
</dbReference>
<protein>
    <submittedName>
        <fullName evidence="5">DNA-binding transcriptional regulator, GntR family</fullName>
    </submittedName>
</protein>
<accession>A0A1H8YLX4</accession>
<dbReference type="AlphaFoldDB" id="A0A1H8YLX4"/>
<dbReference type="SUPFAM" id="SSF46785">
    <property type="entry name" value="Winged helix' DNA-binding domain"/>
    <property type="match status" value="1"/>
</dbReference>
<name>A0A1H8YLX4_9PSEU</name>
<evidence type="ECO:0000256" key="1">
    <source>
        <dbReference type="ARBA" id="ARBA00023015"/>
    </source>
</evidence>
<evidence type="ECO:0000259" key="4">
    <source>
        <dbReference type="PROSITE" id="PS50949"/>
    </source>
</evidence>
<dbReference type="PROSITE" id="PS50949">
    <property type="entry name" value="HTH_GNTR"/>
    <property type="match status" value="1"/>
</dbReference>
<dbReference type="SUPFAM" id="SSF48008">
    <property type="entry name" value="GntR ligand-binding domain-like"/>
    <property type="match status" value="1"/>
</dbReference>
<dbReference type="PRINTS" id="PR00035">
    <property type="entry name" value="HTHGNTR"/>
</dbReference>
<reference evidence="5 6" key="1">
    <citation type="submission" date="2016-10" db="EMBL/GenBank/DDBJ databases">
        <authorList>
            <person name="de Groot N.N."/>
        </authorList>
    </citation>
    <scope>NUCLEOTIDE SEQUENCE [LARGE SCALE GENOMIC DNA]</scope>
    <source>
        <strain evidence="5 6">DSM 44993</strain>
    </source>
</reference>
<dbReference type="InterPro" id="IPR036390">
    <property type="entry name" value="WH_DNA-bd_sf"/>
</dbReference>
<dbReference type="OrthoDB" id="8664638at2"/>
<dbReference type="PANTHER" id="PTHR43537">
    <property type="entry name" value="TRANSCRIPTIONAL REGULATOR, GNTR FAMILY"/>
    <property type="match status" value="1"/>
</dbReference>
<evidence type="ECO:0000256" key="2">
    <source>
        <dbReference type="ARBA" id="ARBA00023125"/>
    </source>
</evidence>
<dbReference type="GO" id="GO:0003677">
    <property type="term" value="F:DNA binding"/>
    <property type="evidence" value="ECO:0007669"/>
    <property type="project" value="UniProtKB-KW"/>
</dbReference>
<keyword evidence="6" id="KW-1185">Reference proteome</keyword>
<dbReference type="InterPro" id="IPR008920">
    <property type="entry name" value="TF_FadR/GntR_C"/>
</dbReference>
<dbReference type="PANTHER" id="PTHR43537:SF5">
    <property type="entry name" value="UXU OPERON TRANSCRIPTIONAL REGULATOR"/>
    <property type="match status" value="1"/>
</dbReference>
<proteinExistence type="predicted"/>
<keyword evidence="2 5" id="KW-0238">DNA-binding</keyword>
<dbReference type="Gene3D" id="1.10.10.10">
    <property type="entry name" value="Winged helix-like DNA-binding domain superfamily/Winged helix DNA-binding domain"/>
    <property type="match status" value="1"/>
</dbReference>
<dbReference type="Gene3D" id="1.20.120.530">
    <property type="entry name" value="GntR ligand-binding domain-like"/>
    <property type="match status" value="1"/>
</dbReference>
<gene>
    <name evidence="5" type="ORF">SAMN04489732_12518</name>
</gene>
<dbReference type="STRING" id="394193.SAMN04489732_12518"/>
<evidence type="ECO:0000313" key="6">
    <source>
        <dbReference type="Proteomes" id="UP000198582"/>
    </source>
</evidence>
<dbReference type="SMART" id="SM00895">
    <property type="entry name" value="FCD"/>
    <property type="match status" value="1"/>
</dbReference>
<sequence length="228" mass="25299">MATVPERQPLAATRQRVRDELRERILAGRLKPGDRLVERELAEGLGVSRVPVREAIRSLEAEGFVVVQSPRRVVVRQLARVDVEELFDVREALESLAAGLAAARAGKPELRRLERLLSDAARATARGDAARIPVLNSRFHDEIVAIAGNGLLTSLLQPLEGRLRWLTSQNEHWTDLLDEHHRLMDAIASGDEARAREYAAEHVRVNRAVTLRDLFGDDPDAAGERPAG</sequence>
<dbReference type="RefSeq" id="WP_091627659.1">
    <property type="nucleotide sequence ID" value="NZ_FOEF01000025.1"/>
</dbReference>